<dbReference type="Proteomes" id="UP001234202">
    <property type="component" value="Unassembled WGS sequence"/>
</dbReference>
<sequence length="460" mass="50806">MPSWSHSLSQEHQWTNRKLIGDDESSDEDDGSADEQVISDLEFLNLEGTSDKRHMQAGLQCESSKDFENYTVFDVDRAGLSTSFQPHNSVRTAAEEAQESFVDTRFHKRTLLTTEEMEDSDQYDERWEDGDVSEDDLMNESCSSGKVSPSSPDYQQNDLTQRDDEQDYRIDLHGATENQNDPALDCPGYTQLDVDRQETPNSTIDSGRMEGVVSTPTDLSSSPVAASKRSSLIQSRDILHRAPKRKKAIKYLEHIILDLLRQLVAITKLQLRQVRSEIGEGDGSESESENEEPDDNGFDKPSTVDEANAAIEEEGKGLPNISIPLLNRATGNLKYLKFPGKPGRLDTSALSLAEIQILGGIAAIGRFDGSQFSGPVAGRMESATSEEEPVAKPTSPPNESSGEGLQQHGDLTTLGDRAASVESSNNTPSPESHDKLYDYVKGKLYKMLHRTLETGDEMDI</sequence>
<dbReference type="EMBL" id="JASBWV010000002">
    <property type="protein sequence ID" value="KAJ9127584.1"/>
    <property type="molecule type" value="Genomic_DNA"/>
</dbReference>
<comment type="caution">
    <text evidence="1">The sequence shown here is derived from an EMBL/GenBank/DDBJ whole genome shotgun (WGS) entry which is preliminary data.</text>
</comment>
<keyword evidence="2" id="KW-1185">Reference proteome</keyword>
<name>A0ACC2XU86_9TREE</name>
<accession>A0ACC2XU86</accession>
<proteinExistence type="predicted"/>
<protein>
    <submittedName>
        <fullName evidence="1">Uncharacterized protein</fullName>
    </submittedName>
</protein>
<organism evidence="1 2">
    <name type="scientific">Naganishia onofrii</name>
    <dbReference type="NCBI Taxonomy" id="1851511"/>
    <lineage>
        <taxon>Eukaryota</taxon>
        <taxon>Fungi</taxon>
        <taxon>Dikarya</taxon>
        <taxon>Basidiomycota</taxon>
        <taxon>Agaricomycotina</taxon>
        <taxon>Tremellomycetes</taxon>
        <taxon>Filobasidiales</taxon>
        <taxon>Filobasidiaceae</taxon>
        <taxon>Naganishia</taxon>
    </lineage>
</organism>
<evidence type="ECO:0000313" key="1">
    <source>
        <dbReference type="EMBL" id="KAJ9127584.1"/>
    </source>
</evidence>
<reference evidence="1" key="1">
    <citation type="submission" date="2023-04" db="EMBL/GenBank/DDBJ databases">
        <title>Draft Genome sequencing of Naganishia species isolated from polar environments using Oxford Nanopore Technology.</title>
        <authorList>
            <person name="Leo P."/>
            <person name="Venkateswaran K."/>
        </authorList>
    </citation>
    <scope>NUCLEOTIDE SEQUENCE</scope>
    <source>
        <strain evidence="1">DBVPG 5303</strain>
    </source>
</reference>
<gene>
    <name evidence="1" type="ORF">QFC24_000993</name>
</gene>
<evidence type="ECO:0000313" key="2">
    <source>
        <dbReference type="Proteomes" id="UP001234202"/>
    </source>
</evidence>